<feature type="transmembrane region" description="Helical" evidence="1">
    <location>
        <begin position="118"/>
        <end position="137"/>
    </location>
</feature>
<feature type="transmembrane region" description="Helical" evidence="1">
    <location>
        <begin position="53"/>
        <end position="76"/>
    </location>
</feature>
<protein>
    <submittedName>
        <fullName evidence="2">YoaK family protein</fullName>
    </submittedName>
</protein>
<feature type="transmembrane region" description="Helical" evidence="1">
    <location>
        <begin position="12"/>
        <end position="33"/>
    </location>
</feature>
<name>A0ABU7MZB8_9ACTN</name>
<evidence type="ECO:0000313" key="3">
    <source>
        <dbReference type="Proteomes" id="UP001335729"/>
    </source>
</evidence>
<proteinExistence type="predicted"/>
<dbReference type="RefSeq" id="WP_330506479.1">
    <property type="nucleotide sequence ID" value="NZ_JAZDUE010000017.1"/>
</dbReference>
<comment type="caution">
    <text evidence="2">The sequence shown here is derived from an EMBL/GenBank/DDBJ whole genome shotgun (WGS) entry which is preliminary data.</text>
</comment>
<keyword evidence="1" id="KW-1133">Transmembrane helix</keyword>
<dbReference type="Proteomes" id="UP001335729">
    <property type="component" value="Unassembled WGS sequence"/>
</dbReference>
<gene>
    <name evidence="2" type="ORF">V1Y59_18745</name>
</gene>
<keyword evidence="3" id="KW-1185">Reference proteome</keyword>
<evidence type="ECO:0000313" key="2">
    <source>
        <dbReference type="EMBL" id="MEE4025129.1"/>
    </source>
</evidence>
<reference evidence="2 3" key="1">
    <citation type="submission" date="2024-01" db="EMBL/GenBank/DDBJ databases">
        <title>Draft genome sequence of Gordonia sp. PKS22-38.</title>
        <authorList>
            <person name="Suphannarot A."/>
            <person name="Mingma R."/>
        </authorList>
    </citation>
    <scope>NUCLEOTIDE SEQUENCE [LARGE SCALE GENOMIC DNA]</scope>
    <source>
        <strain evidence="2 3">PKS22-38</strain>
    </source>
</reference>
<sequence>MTRTDPSGGMIAAGLLLLVAGFVDAVAFIYLQANFVSFMSGNTTVMGVSPSLGHWSDVAVCAGLIALFFAGVFLGSVVNRTRRRPREFLVWTIAAATTVGAVLVSLEPVAAAGEMDGAGVAGMLVVAVATGMINAIFEKEAAVPYGLTYITGTLVRSARQLADTVVGEAPGRRWSWLGSLGMWSLLAVGAVGGGYCYRWMSLPAMWIPATLLAAMALTISLARAAHPTG</sequence>
<dbReference type="Pfam" id="PF06912">
    <property type="entry name" value="DUF1275"/>
    <property type="match status" value="1"/>
</dbReference>
<feature type="transmembrane region" description="Helical" evidence="1">
    <location>
        <begin position="88"/>
        <end position="106"/>
    </location>
</feature>
<dbReference type="PANTHER" id="PTHR37314:SF4">
    <property type="entry name" value="UPF0700 TRANSMEMBRANE PROTEIN YOAK"/>
    <property type="match status" value="1"/>
</dbReference>
<dbReference type="InterPro" id="IPR010699">
    <property type="entry name" value="DUF1275"/>
</dbReference>
<keyword evidence="1" id="KW-0472">Membrane</keyword>
<evidence type="ECO:0000256" key="1">
    <source>
        <dbReference type="SAM" id="Phobius"/>
    </source>
</evidence>
<organism evidence="2 3">
    <name type="scientific">Gordonia prachuapensis</name>
    <dbReference type="NCBI Taxonomy" id="3115651"/>
    <lineage>
        <taxon>Bacteria</taxon>
        <taxon>Bacillati</taxon>
        <taxon>Actinomycetota</taxon>
        <taxon>Actinomycetes</taxon>
        <taxon>Mycobacteriales</taxon>
        <taxon>Gordoniaceae</taxon>
        <taxon>Gordonia</taxon>
    </lineage>
</organism>
<feature type="transmembrane region" description="Helical" evidence="1">
    <location>
        <begin position="180"/>
        <end position="200"/>
    </location>
</feature>
<keyword evidence="1" id="KW-0812">Transmembrane</keyword>
<feature type="transmembrane region" description="Helical" evidence="1">
    <location>
        <begin position="206"/>
        <end position="225"/>
    </location>
</feature>
<dbReference type="EMBL" id="JAZDUE010000017">
    <property type="protein sequence ID" value="MEE4025129.1"/>
    <property type="molecule type" value="Genomic_DNA"/>
</dbReference>
<accession>A0ABU7MZB8</accession>
<dbReference type="PANTHER" id="PTHR37314">
    <property type="entry name" value="SLR0142 PROTEIN"/>
    <property type="match status" value="1"/>
</dbReference>